<feature type="transmembrane region" description="Helical" evidence="1">
    <location>
        <begin position="20"/>
        <end position="38"/>
    </location>
</feature>
<dbReference type="RefSeq" id="WP_100369709.1">
    <property type="nucleotide sequence ID" value="NZ_PGTY01000005.1"/>
</dbReference>
<evidence type="ECO:0000259" key="2">
    <source>
        <dbReference type="Pfam" id="PF06761"/>
    </source>
</evidence>
<dbReference type="EMBL" id="PGTY01000005">
    <property type="protein sequence ID" value="PJI84227.1"/>
    <property type="molecule type" value="Genomic_DNA"/>
</dbReference>
<sequence length="1201" mass="133160">MRLFYYLSPRRLWSLPWMRIPLKIIGVLCIIAAIWFGLPMTGVAFLSQVWVRLALIALILLPIAVIAILRFRKRRAAAAALEETLVETPVGDGAVLADRMTEALAKLKKSGGATYLYDLPWYVIIGPPGAGKTTALMYSGLEFPGTDTAAIAGFGGTKNCDFWFAEEAVMIDTAGRYTTQDSDVRADKISWQSFLGQLKTARPNQPINGVLLAFSVEDMMTSSDDELDSHALAVRARLTELRETLRIDVPVYVMFTKADKIAGFREFFASYGENRRKSVWGITFQTKDRAEETYRAVPAEFDKLITRLSDEVTDRLNEEPDSAARIALFGFPGQMALLQRNVTEFLRRIFQKSADTGAILRGFYFTSGTQEGTPIDQVLGAMALDTGGMQPSFMSGKGRSFFLNDLLKQVIFAERDWVGYDIKAMRRRALFRTLAGSVMALAVLASFGLFGYSYWQNATLVRDAQAAATSYQIEAQALLDETIISDPATRPVLEALAKLRDMPAGYANPAEQGWFERMGLSRRAKIRTSALEAYSDGLERLLRPRMMLYLENRLPALLAANNIEEAYNALKVYILLGKEQDGRPDDLAIQSYFATAWGPEYSAPGLDGEYREINEHLAAMLELDDRVTPALKPDGTLVTRTQREIATLPLARQAYSSIQSQAASLQPLRLMDEMSGVQAEVVFRTTDGRMLDTLEVPGLYTFTGYWSFFQDAVANAAERLEAEAWVLGDVGDNVDYDRQLQGLNRDLHVFYANDFRDQWTQMLGRIELVPMSSGAPQYPGLAIASAPFASPILKLAETVDNETRLSRFFDVIEGMEVSAEDLANPDAIGGQLAEVGFSEAQRRSGSLQRIALNMLRDQNKFQERAVNTPAAPSQRRQLEAIEQSFEKWHQLVAGAENARPVDILLLGMQELLTNRQLAGRGGNILLDERGMQDALNTLAQGVPFYPETVVDFVNQIESEFLTVTANASIGELSRSLTEEVSAYCTQNVASAYPFAARGARHISTSVFGEFFGYGGRMEQFYETYLREHTQRSPDGAIAARDDSPLGARLSSATLTQFSRAERIKQAFFEPGSATPSVTFSIAQSGNSPTVEGTILNFSGRTAQLFPNATGATFTWPEDTADMSVTFLPRISETRTGLRFGSGRWALMDFITSGRTRSDGTRLNVTHQLDGRSVTFRMEFDSIAVPFLMPELSDFACPTLIE</sequence>
<protein>
    <submittedName>
        <fullName evidence="4">Type VI secretion system protein ImpL</fullName>
    </submittedName>
</protein>
<dbReference type="Pfam" id="PF06761">
    <property type="entry name" value="IcmF-related"/>
    <property type="match status" value="1"/>
</dbReference>
<feature type="transmembrane region" description="Helical" evidence="1">
    <location>
        <begin position="50"/>
        <end position="69"/>
    </location>
</feature>
<gene>
    <name evidence="4" type="ORF">BC777_3767</name>
</gene>
<dbReference type="Proteomes" id="UP000228531">
    <property type="component" value="Unassembled WGS sequence"/>
</dbReference>
<dbReference type="AlphaFoldDB" id="A0A2M8VZX7"/>
<dbReference type="InterPro" id="IPR025743">
    <property type="entry name" value="TssM1_N"/>
</dbReference>
<evidence type="ECO:0000313" key="5">
    <source>
        <dbReference type="Proteomes" id="UP000228531"/>
    </source>
</evidence>
<dbReference type="InterPro" id="IPR017731">
    <property type="entry name" value="TssM1-like"/>
</dbReference>
<dbReference type="OrthoDB" id="9758229at2"/>
<comment type="caution">
    <text evidence="4">The sequence shown here is derived from an EMBL/GenBank/DDBJ whole genome shotgun (WGS) entry which is preliminary data.</text>
</comment>
<evidence type="ECO:0000313" key="4">
    <source>
        <dbReference type="EMBL" id="PJI84227.1"/>
    </source>
</evidence>
<accession>A0A2M8VZX7</accession>
<proteinExistence type="predicted"/>
<dbReference type="SUPFAM" id="SSF52540">
    <property type="entry name" value="P-loop containing nucleoside triphosphate hydrolases"/>
    <property type="match status" value="1"/>
</dbReference>
<evidence type="ECO:0000256" key="1">
    <source>
        <dbReference type="SAM" id="Phobius"/>
    </source>
</evidence>
<dbReference type="NCBIfam" id="TIGR03348">
    <property type="entry name" value="VI_IcmF"/>
    <property type="match status" value="1"/>
</dbReference>
<evidence type="ECO:0000259" key="3">
    <source>
        <dbReference type="Pfam" id="PF14331"/>
    </source>
</evidence>
<reference evidence="4 5" key="1">
    <citation type="submission" date="2017-11" db="EMBL/GenBank/DDBJ databases">
        <title>Genomic Encyclopedia of Archaeal and Bacterial Type Strains, Phase II (KMG-II): From Individual Species to Whole Genera.</title>
        <authorList>
            <person name="Goeker M."/>
        </authorList>
    </citation>
    <scope>NUCLEOTIDE SEQUENCE [LARGE SCALE GENOMIC DNA]</scope>
    <source>
        <strain evidence="4 5">DSM 29128</strain>
    </source>
</reference>
<keyword evidence="1" id="KW-0472">Membrane</keyword>
<dbReference type="InterPro" id="IPR027417">
    <property type="entry name" value="P-loop_NTPase"/>
</dbReference>
<dbReference type="InterPro" id="IPR009612">
    <property type="entry name" value="IcmF-rel"/>
</dbReference>
<keyword evidence="1" id="KW-0812">Transmembrane</keyword>
<dbReference type="CDD" id="cd00882">
    <property type="entry name" value="Ras_like_GTPase"/>
    <property type="match status" value="1"/>
</dbReference>
<dbReference type="InterPro" id="IPR053156">
    <property type="entry name" value="T6SS_TssM-like"/>
</dbReference>
<name>A0A2M8VZX7_9RHOB</name>
<dbReference type="PANTHER" id="PTHR36153:SF1">
    <property type="entry name" value="TYPE VI SECRETION SYSTEM COMPONENT TSSM1"/>
    <property type="match status" value="1"/>
</dbReference>
<feature type="transmembrane region" description="Helical" evidence="1">
    <location>
        <begin position="433"/>
        <end position="455"/>
    </location>
</feature>
<dbReference type="PANTHER" id="PTHR36153">
    <property type="entry name" value="INNER MEMBRANE PROTEIN-RELATED"/>
    <property type="match status" value="1"/>
</dbReference>
<keyword evidence="1" id="KW-1133">Transmembrane helix</keyword>
<dbReference type="Pfam" id="PF14331">
    <property type="entry name" value="IcmF-related_N"/>
    <property type="match status" value="1"/>
</dbReference>
<feature type="domain" description="IcmF-related" evidence="2">
    <location>
        <begin position="493"/>
        <end position="804"/>
    </location>
</feature>
<keyword evidence="5" id="KW-1185">Reference proteome</keyword>
<feature type="domain" description="Type VI secretion system component TssM1 N-terminal" evidence="3">
    <location>
        <begin position="186"/>
        <end position="435"/>
    </location>
</feature>
<organism evidence="4 5">
    <name type="scientific">Yoonia maricola</name>
    <dbReference type="NCBI Taxonomy" id="420999"/>
    <lineage>
        <taxon>Bacteria</taxon>
        <taxon>Pseudomonadati</taxon>
        <taxon>Pseudomonadota</taxon>
        <taxon>Alphaproteobacteria</taxon>
        <taxon>Rhodobacterales</taxon>
        <taxon>Paracoccaceae</taxon>
        <taxon>Yoonia</taxon>
    </lineage>
</organism>